<name>A0A151P444_ALLMI</name>
<keyword evidence="5" id="KW-0732">Signal</keyword>
<comment type="similarity">
    <text evidence="2">Belongs to the cathelicidin family.</text>
</comment>
<feature type="signal peptide" evidence="5">
    <location>
        <begin position="1"/>
        <end position="20"/>
    </location>
</feature>
<dbReference type="InterPro" id="IPR001894">
    <property type="entry name" value="Cathelicidin-like"/>
</dbReference>
<dbReference type="GO" id="GO:0061844">
    <property type="term" value="P:antimicrobial humoral immune response mediated by antimicrobial peptide"/>
    <property type="evidence" value="ECO:0007669"/>
    <property type="project" value="TreeGrafter"/>
</dbReference>
<dbReference type="Proteomes" id="UP000050525">
    <property type="component" value="Unassembled WGS sequence"/>
</dbReference>
<keyword evidence="3" id="KW-0964">Secreted</keyword>
<dbReference type="Gene3D" id="3.10.450.10">
    <property type="match status" value="1"/>
</dbReference>
<dbReference type="GeneID" id="102558544"/>
<dbReference type="PANTHER" id="PTHR10206:SF0">
    <property type="entry name" value="CATHELICIDIN B1-RELATED"/>
    <property type="match status" value="1"/>
</dbReference>
<keyword evidence="4" id="KW-1015">Disulfide bond</keyword>
<dbReference type="GO" id="GO:0005615">
    <property type="term" value="C:extracellular space"/>
    <property type="evidence" value="ECO:0007669"/>
    <property type="project" value="TreeGrafter"/>
</dbReference>
<comment type="caution">
    <text evidence="6">The sequence shown here is derived from an EMBL/GenBank/DDBJ whole genome shotgun (WGS) entry which is preliminary data.</text>
</comment>
<organism evidence="6 7">
    <name type="scientific">Alligator mississippiensis</name>
    <name type="common">American alligator</name>
    <dbReference type="NCBI Taxonomy" id="8496"/>
    <lineage>
        <taxon>Eukaryota</taxon>
        <taxon>Metazoa</taxon>
        <taxon>Chordata</taxon>
        <taxon>Craniata</taxon>
        <taxon>Vertebrata</taxon>
        <taxon>Euteleostomi</taxon>
        <taxon>Archelosauria</taxon>
        <taxon>Archosauria</taxon>
        <taxon>Crocodylia</taxon>
        <taxon>Alligatoridae</taxon>
        <taxon>Alligatorinae</taxon>
        <taxon>Alligator</taxon>
    </lineage>
</organism>
<dbReference type="Pfam" id="PF00666">
    <property type="entry name" value="Cathelicidins"/>
    <property type="match status" value="1"/>
</dbReference>
<dbReference type="SUPFAM" id="SSF54403">
    <property type="entry name" value="Cystatin/monellin"/>
    <property type="match status" value="1"/>
</dbReference>
<dbReference type="KEGG" id="amj:102558544"/>
<reference evidence="6 7" key="1">
    <citation type="journal article" date="2012" name="Genome Biol.">
        <title>Sequencing three crocodilian genomes to illuminate the evolution of archosaurs and amniotes.</title>
        <authorList>
            <person name="St John J.A."/>
            <person name="Braun E.L."/>
            <person name="Isberg S.R."/>
            <person name="Miles L.G."/>
            <person name="Chong A.Y."/>
            <person name="Gongora J."/>
            <person name="Dalzell P."/>
            <person name="Moran C."/>
            <person name="Bed'hom B."/>
            <person name="Abzhanov A."/>
            <person name="Burgess S.C."/>
            <person name="Cooksey A.M."/>
            <person name="Castoe T.A."/>
            <person name="Crawford N.G."/>
            <person name="Densmore L.D."/>
            <person name="Drew J.C."/>
            <person name="Edwards S.V."/>
            <person name="Faircloth B.C."/>
            <person name="Fujita M.K."/>
            <person name="Greenwold M.J."/>
            <person name="Hoffmann F.G."/>
            <person name="Howard J.M."/>
            <person name="Iguchi T."/>
            <person name="Janes D.E."/>
            <person name="Khan S.Y."/>
            <person name="Kohno S."/>
            <person name="de Koning A.J."/>
            <person name="Lance S.L."/>
            <person name="McCarthy F.M."/>
            <person name="McCormack J.E."/>
            <person name="Merchant M.E."/>
            <person name="Peterson D.G."/>
            <person name="Pollock D.D."/>
            <person name="Pourmand N."/>
            <person name="Raney B.J."/>
            <person name="Roessler K.A."/>
            <person name="Sanford J.R."/>
            <person name="Sawyer R.H."/>
            <person name="Schmidt C.J."/>
            <person name="Triplett E.W."/>
            <person name="Tuberville T.D."/>
            <person name="Venegas-Anaya M."/>
            <person name="Howard J.T."/>
            <person name="Jarvis E.D."/>
            <person name="Guillette L.J.Jr."/>
            <person name="Glenn T.C."/>
            <person name="Green R.E."/>
            <person name="Ray D.A."/>
        </authorList>
    </citation>
    <scope>NUCLEOTIDE SEQUENCE [LARGE SCALE GENOMIC DNA]</scope>
    <source>
        <strain evidence="6">KSC_2009_1</strain>
    </source>
</reference>
<evidence type="ECO:0000313" key="6">
    <source>
        <dbReference type="EMBL" id="KYO43834.1"/>
    </source>
</evidence>
<evidence type="ECO:0000256" key="1">
    <source>
        <dbReference type="ARBA" id="ARBA00004613"/>
    </source>
</evidence>
<evidence type="ECO:0000256" key="2">
    <source>
        <dbReference type="ARBA" id="ARBA00005320"/>
    </source>
</evidence>
<feature type="chain" id="PRO_5007586662" evidence="5">
    <location>
        <begin position="21"/>
        <end position="152"/>
    </location>
</feature>
<evidence type="ECO:0000256" key="4">
    <source>
        <dbReference type="ARBA" id="ARBA00023157"/>
    </source>
</evidence>
<dbReference type="FunFam" id="3.10.450.10:FF:000003">
    <property type="entry name" value="Cathelicidin antimicrobial peptide"/>
    <property type="match status" value="1"/>
</dbReference>
<keyword evidence="7" id="KW-1185">Reference proteome</keyword>
<evidence type="ECO:0000256" key="3">
    <source>
        <dbReference type="ARBA" id="ARBA00022525"/>
    </source>
</evidence>
<dbReference type="PANTHER" id="PTHR10206">
    <property type="entry name" value="CATHELICIDIN"/>
    <property type="match status" value="1"/>
</dbReference>
<dbReference type="AlphaFoldDB" id="A0A151P444"/>
<dbReference type="GO" id="GO:0045087">
    <property type="term" value="P:innate immune response"/>
    <property type="evidence" value="ECO:0007669"/>
    <property type="project" value="TreeGrafter"/>
</dbReference>
<gene>
    <name evidence="6" type="primary">CATH2</name>
    <name evidence="6" type="ORF">Y1Q_0010283</name>
</gene>
<evidence type="ECO:0000313" key="7">
    <source>
        <dbReference type="Proteomes" id="UP000050525"/>
    </source>
</evidence>
<dbReference type="GO" id="GO:0050830">
    <property type="term" value="P:defense response to Gram-positive bacterium"/>
    <property type="evidence" value="ECO:0007669"/>
    <property type="project" value="TreeGrafter"/>
</dbReference>
<dbReference type="OrthoDB" id="9930485at2759"/>
<dbReference type="InterPro" id="IPR046350">
    <property type="entry name" value="Cystatin_sf"/>
</dbReference>
<evidence type="ECO:0000256" key="5">
    <source>
        <dbReference type="SAM" id="SignalP"/>
    </source>
</evidence>
<dbReference type="EMBL" id="AKHW03001069">
    <property type="protein sequence ID" value="KYO43834.1"/>
    <property type="molecule type" value="Genomic_DNA"/>
</dbReference>
<accession>A0A151P444</accession>
<sequence>MKSCWALVLLVGCMASAATAQSQLNFNEAVSLAVDFYNRGLAVNNTFQLLRTAPSGDVVSSPSEFRRLNFTIMETTCPVGSQPTQELCQFKENGLVRACVGFFSTQQVAPLIVVTCEEAPSEPVRVTRWLWLLRGGLKAAGWGIRAHLNRNQ</sequence>
<proteinExistence type="inferred from homology"/>
<comment type="subcellular location">
    <subcellularLocation>
        <location evidence="1">Secreted</location>
    </subcellularLocation>
</comment>
<protein>
    <submittedName>
        <fullName evidence="6">Cathelicidin-2</fullName>
    </submittedName>
</protein>
<dbReference type="GO" id="GO:0050829">
    <property type="term" value="P:defense response to Gram-negative bacterium"/>
    <property type="evidence" value="ECO:0007669"/>
    <property type="project" value="TreeGrafter"/>
</dbReference>
<dbReference type="GO" id="GO:0001530">
    <property type="term" value="F:lipopolysaccharide binding"/>
    <property type="evidence" value="ECO:0007669"/>
    <property type="project" value="TreeGrafter"/>
</dbReference>
<dbReference type="STRING" id="8496.A0A151P444"/>